<organism evidence="3 4">
    <name type="scientific">Hydra vulgaris</name>
    <name type="common">Hydra</name>
    <name type="synonym">Hydra attenuata</name>
    <dbReference type="NCBI Taxonomy" id="6087"/>
    <lineage>
        <taxon>Eukaryota</taxon>
        <taxon>Metazoa</taxon>
        <taxon>Cnidaria</taxon>
        <taxon>Hydrozoa</taxon>
        <taxon>Hydroidolina</taxon>
        <taxon>Anthoathecata</taxon>
        <taxon>Aplanulata</taxon>
        <taxon>Hydridae</taxon>
        <taxon>Hydra</taxon>
    </lineage>
</organism>
<keyword evidence="3" id="KW-1185">Reference proteome</keyword>
<evidence type="ECO:0000256" key="2">
    <source>
        <dbReference type="SAM" id="SignalP"/>
    </source>
</evidence>
<evidence type="ECO:0000313" key="4">
    <source>
        <dbReference type="RefSeq" id="XP_065673651.1"/>
    </source>
</evidence>
<evidence type="ECO:0000313" key="3">
    <source>
        <dbReference type="Proteomes" id="UP001652625"/>
    </source>
</evidence>
<dbReference type="PANTHER" id="PTHR35170">
    <property type="entry name" value="PROTEIN DD3-3"/>
    <property type="match status" value="1"/>
</dbReference>
<gene>
    <name evidence="4 5 6" type="primary">LOC100212741</name>
</gene>
<feature type="chain" id="PRO_5045026042" evidence="2">
    <location>
        <begin position="20"/>
        <end position="662"/>
    </location>
</feature>
<dbReference type="PANTHER" id="PTHR35170:SF2">
    <property type="entry name" value="PROTEIN DD3-3"/>
    <property type="match status" value="1"/>
</dbReference>
<sequence>MMLKSFYLFISVLLWRVNGDIYMQNPRGSNNRLNENTATRRNAKRVFNSQNNDRGGYNVGDRTDAAANNKDGQYQMSYFESSPNAQMGDKSQGATKLLIEWTAQHGCGGNEDNNPNELNCNIVLQYLCRPVGFSITDPNLDMIRDGTTTDTPDYQDPQSTDSYNDYLNRKKGKVRTDRVLQEPFEFYDKCAVRDRNKGLFTADQSLKCENARCTRQSPNGNNNQYGYECPEERDYYPYWHPTDWKDIAVLAQNASMCSYYTSESFNIKSKYECVEMFDEKNVKHYSKFNNQKDCEAAGKQWLEFNNYLEIDTESSENACSAKNNAQRNSGITYFWGRPMYGKDKKCLIKLKEPDCKEAQFSRANHLGNGADLNMLNYTWTLPYFPSNTPQQCVLRIRYNISTDDYDPYNTNSASNNDPNVLKQNPLVDVGIQNQPLQLAINTAQYGRTFEDRTHMFNLVNRPSSVANTVNIWNLNVRGKRGNIVQTYPAVEYDFVPTDLKVKTADYIHAQWTGSNTHNNNGGGDGQGGDAGEGTTGTDRNNMLSIGDRLTNYPLPFENMTTFCNNAELIWTYLYPTTDSLKNFNSMDCSVMFATSGKFMCVQTSTCSQSLEAGPNMDNLLNNAPASFQGALFKMTKTGTYNYMCSRNNNFSNRSQKGTLIVS</sequence>
<feature type="region of interest" description="Disordered" evidence="1">
    <location>
        <begin position="512"/>
        <end position="538"/>
    </location>
</feature>
<reference evidence="4 5" key="1">
    <citation type="submission" date="2025-05" db="UniProtKB">
        <authorList>
            <consortium name="RefSeq"/>
        </authorList>
    </citation>
    <scope>IDENTIFICATION</scope>
</reference>
<proteinExistence type="predicted"/>
<feature type="compositionally biased region" description="Gly residues" evidence="1">
    <location>
        <begin position="520"/>
        <end position="534"/>
    </location>
</feature>
<dbReference type="GeneID" id="100212741"/>
<evidence type="ECO:0000256" key="1">
    <source>
        <dbReference type="SAM" id="MobiDB-lite"/>
    </source>
</evidence>
<dbReference type="Proteomes" id="UP001652625">
    <property type="component" value="Chromosome 14"/>
</dbReference>
<dbReference type="RefSeq" id="XP_065673653.1">
    <property type="nucleotide sequence ID" value="XM_065817581.1"/>
</dbReference>
<name>A0ABM4DGR7_HYDVU</name>
<keyword evidence="2" id="KW-0732">Signal</keyword>
<protein>
    <submittedName>
        <fullName evidence="4 5">Protein DD3-3 isoform X2</fullName>
    </submittedName>
</protein>
<dbReference type="RefSeq" id="XP_065673652.1">
    <property type="nucleotide sequence ID" value="XM_065817580.1"/>
</dbReference>
<dbReference type="InterPro" id="IPR053320">
    <property type="entry name" value="Protein_DD3-3_O-glyco"/>
</dbReference>
<evidence type="ECO:0000313" key="6">
    <source>
        <dbReference type="RefSeq" id="XP_065673653.1"/>
    </source>
</evidence>
<accession>A0ABM4DGR7</accession>
<dbReference type="RefSeq" id="XP_065673651.1">
    <property type="nucleotide sequence ID" value="XM_065817579.1"/>
</dbReference>
<feature type="signal peptide" evidence="2">
    <location>
        <begin position="1"/>
        <end position="19"/>
    </location>
</feature>
<evidence type="ECO:0000313" key="5">
    <source>
        <dbReference type="RefSeq" id="XP_065673652.1"/>
    </source>
</evidence>